<organism evidence="2 3">
    <name type="scientific">Micromonospora sediminicola</name>
    <dbReference type="NCBI Taxonomy" id="946078"/>
    <lineage>
        <taxon>Bacteria</taxon>
        <taxon>Bacillati</taxon>
        <taxon>Actinomycetota</taxon>
        <taxon>Actinomycetes</taxon>
        <taxon>Micromonosporales</taxon>
        <taxon>Micromonosporaceae</taxon>
        <taxon>Micromonospora</taxon>
    </lineage>
</organism>
<protein>
    <submittedName>
        <fullName evidence="2">Uncharacterized protein</fullName>
    </submittedName>
</protein>
<feature type="region of interest" description="Disordered" evidence="1">
    <location>
        <begin position="1"/>
        <end position="32"/>
    </location>
</feature>
<dbReference type="AlphaFoldDB" id="A0A1A9BJQ0"/>
<dbReference type="STRING" id="946078.GA0070622_6431"/>
<gene>
    <name evidence="2" type="ORF">GA0070622_6431</name>
</gene>
<keyword evidence="3" id="KW-1185">Reference proteome</keyword>
<evidence type="ECO:0000313" key="2">
    <source>
        <dbReference type="EMBL" id="SBT69306.1"/>
    </source>
</evidence>
<proteinExistence type="predicted"/>
<sequence>MSRLDDAQAALNNRDWSTAEIDTTPPRNDATVGHTVSMSLQLTERLFAEAQRRGITPPDLIREYVEHGLDAVDAVSPPPPSQ</sequence>
<dbReference type="RefSeq" id="WP_091584438.1">
    <property type="nucleotide sequence ID" value="NZ_FLRH01000005.1"/>
</dbReference>
<evidence type="ECO:0000313" key="3">
    <source>
        <dbReference type="Proteomes" id="UP000199558"/>
    </source>
</evidence>
<name>A0A1A9BJQ0_9ACTN</name>
<dbReference type="EMBL" id="FLRH01000005">
    <property type="protein sequence ID" value="SBT69306.1"/>
    <property type="molecule type" value="Genomic_DNA"/>
</dbReference>
<reference evidence="3" key="1">
    <citation type="submission" date="2016-06" db="EMBL/GenBank/DDBJ databases">
        <authorList>
            <person name="Varghese N."/>
            <person name="Submissions Spin"/>
        </authorList>
    </citation>
    <scope>NUCLEOTIDE SEQUENCE [LARGE SCALE GENOMIC DNA]</scope>
    <source>
        <strain evidence="3">DSM 45794</strain>
    </source>
</reference>
<accession>A0A1A9BJQ0</accession>
<dbReference type="OrthoDB" id="3295976at2"/>
<evidence type="ECO:0000256" key="1">
    <source>
        <dbReference type="SAM" id="MobiDB-lite"/>
    </source>
</evidence>
<dbReference type="Proteomes" id="UP000199558">
    <property type="component" value="Unassembled WGS sequence"/>
</dbReference>